<dbReference type="InParanoid" id="Q2LU78"/>
<evidence type="ECO:0000313" key="2">
    <source>
        <dbReference type="Proteomes" id="UP000001933"/>
    </source>
</evidence>
<protein>
    <submittedName>
        <fullName evidence="1">Hypothetical cytosolic protein</fullName>
    </submittedName>
</protein>
<dbReference type="AlphaFoldDB" id="Q2LU78"/>
<dbReference type="STRING" id="56780.SYN_02015"/>
<organism evidence="1 2">
    <name type="scientific">Syntrophus aciditrophicus (strain SB)</name>
    <dbReference type="NCBI Taxonomy" id="56780"/>
    <lineage>
        <taxon>Bacteria</taxon>
        <taxon>Pseudomonadati</taxon>
        <taxon>Thermodesulfobacteriota</taxon>
        <taxon>Syntrophia</taxon>
        <taxon>Syntrophales</taxon>
        <taxon>Syntrophaceae</taxon>
        <taxon>Syntrophus</taxon>
    </lineage>
</organism>
<proteinExistence type="predicted"/>
<name>Q2LU78_SYNAS</name>
<dbReference type="Proteomes" id="UP000001933">
    <property type="component" value="Chromosome"/>
</dbReference>
<dbReference type="EMBL" id="CP000252">
    <property type="protein sequence ID" value="ABC77635.1"/>
    <property type="molecule type" value="Genomic_DNA"/>
</dbReference>
<keyword evidence="2" id="KW-1185">Reference proteome</keyword>
<evidence type="ECO:0000313" key="1">
    <source>
        <dbReference type="EMBL" id="ABC77635.1"/>
    </source>
</evidence>
<accession>Q2LU78</accession>
<gene>
    <name evidence="1" type="ORF">SYN_02015</name>
</gene>
<sequence length="80" mass="9263">MSRKYFSVPEEDFGRLSSVRESGRCLISRRHNSILFPNFIALYPSLPITSMSYFRNCPASDTIFYLKFIASEDAGRYNHS</sequence>
<dbReference type="HOGENOM" id="CLU_2588430_0_0_7"/>
<dbReference type="KEGG" id="sat:SYN_02015"/>
<reference evidence="1 2" key="1">
    <citation type="journal article" date="2007" name="Proc. Natl. Acad. Sci. U.S.A.">
        <title>The genome of Syntrophus aciditrophicus: life at the thermodynamic limit of microbial growth.</title>
        <authorList>
            <person name="McInerney M.J."/>
            <person name="Rohlin L."/>
            <person name="Mouttaki H."/>
            <person name="Kim U."/>
            <person name="Krupp R.S."/>
            <person name="Rios-Hernandez L."/>
            <person name="Sieber J."/>
            <person name="Struchtemeyer C.G."/>
            <person name="Bhattacharyya A."/>
            <person name="Campbell J.W."/>
            <person name="Gunsalus R.P."/>
        </authorList>
    </citation>
    <scope>NUCLEOTIDE SEQUENCE [LARGE SCALE GENOMIC DNA]</scope>
    <source>
        <strain evidence="1 2">SB</strain>
    </source>
</reference>